<reference evidence="2 3" key="1">
    <citation type="submission" date="2024-09" db="EMBL/GenBank/DDBJ databases">
        <authorList>
            <person name="Sun Q."/>
            <person name="Mori K."/>
        </authorList>
    </citation>
    <scope>NUCLEOTIDE SEQUENCE [LARGE SCALE GENOMIC DNA]</scope>
    <source>
        <strain evidence="2 3">CCM 8626</strain>
    </source>
</reference>
<keyword evidence="3" id="KW-1185">Reference proteome</keyword>
<evidence type="ECO:0000313" key="3">
    <source>
        <dbReference type="Proteomes" id="UP001589792"/>
    </source>
</evidence>
<feature type="transmembrane region" description="Helical" evidence="1">
    <location>
        <begin position="32"/>
        <end position="53"/>
    </location>
</feature>
<sequence>MDEKTITSIRARGMIMIPMKGNNDLAGDKTEFFFILALDAVAYGPILLSTAVANRA</sequence>
<evidence type="ECO:0000313" key="2">
    <source>
        <dbReference type="EMBL" id="MFC0228782.1"/>
    </source>
</evidence>
<dbReference type="RefSeq" id="WP_380678797.1">
    <property type="nucleotide sequence ID" value="NZ_CP173186.1"/>
</dbReference>
<comment type="caution">
    <text evidence="2">The sequence shown here is derived from an EMBL/GenBank/DDBJ whole genome shotgun (WGS) entry which is preliminary data.</text>
</comment>
<keyword evidence="1" id="KW-0812">Transmembrane</keyword>
<dbReference type="EMBL" id="JBHLXG010000025">
    <property type="protein sequence ID" value="MFC0228782.1"/>
    <property type="molecule type" value="Genomic_DNA"/>
</dbReference>
<organism evidence="2 3">
    <name type="scientific">Serratia aquatilis</name>
    <dbReference type="NCBI Taxonomy" id="1737515"/>
    <lineage>
        <taxon>Bacteria</taxon>
        <taxon>Pseudomonadati</taxon>
        <taxon>Pseudomonadota</taxon>
        <taxon>Gammaproteobacteria</taxon>
        <taxon>Enterobacterales</taxon>
        <taxon>Yersiniaceae</taxon>
        <taxon>Serratia</taxon>
    </lineage>
</organism>
<proteinExistence type="predicted"/>
<dbReference type="Proteomes" id="UP001589792">
    <property type="component" value="Unassembled WGS sequence"/>
</dbReference>
<evidence type="ECO:0000256" key="1">
    <source>
        <dbReference type="SAM" id="Phobius"/>
    </source>
</evidence>
<accession>A0ABV6EIG1</accession>
<keyword evidence="1" id="KW-1133">Transmembrane helix</keyword>
<keyword evidence="1" id="KW-0472">Membrane</keyword>
<protein>
    <submittedName>
        <fullName evidence="2">Uncharacterized protein</fullName>
    </submittedName>
</protein>
<name>A0ABV6EIG1_9GAMM</name>
<gene>
    <name evidence="2" type="ORF">ACFFJ3_20165</name>
</gene>